<evidence type="ECO:0000313" key="2">
    <source>
        <dbReference type="Proteomes" id="UP000886595"/>
    </source>
</evidence>
<gene>
    <name evidence="1" type="ORF">Bca52824_083240</name>
</gene>
<dbReference type="EMBL" id="JAAMPC010000016">
    <property type="protein sequence ID" value="KAG2253104.1"/>
    <property type="molecule type" value="Genomic_DNA"/>
</dbReference>
<organism evidence="1 2">
    <name type="scientific">Brassica carinata</name>
    <name type="common">Ethiopian mustard</name>
    <name type="synonym">Abyssinian cabbage</name>
    <dbReference type="NCBI Taxonomy" id="52824"/>
    <lineage>
        <taxon>Eukaryota</taxon>
        <taxon>Viridiplantae</taxon>
        <taxon>Streptophyta</taxon>
        <taxon>Embryophyta</taxon>
        <taxon>Tracheophyta</taxon>
        <taxon>Spermatophyta</taxon>
        <taxon>Magnoliopsida</taxon>
        <taxon>eudicotyledons</taxon>
        <taxon>Gunneridae</taxon>
        <taxon>Pentapetalae</taxon>
        <taxon>rosids</taxon>
        <taxon>malvids</taxon>
        <taxon>Brassicales</taxon>
        <taxon>Brassicaceae</taxon>
        <taxon>Brassiceae</taxon>
        <taxon>Brassica</taxon>
    </lineage>
</organism>
<protein>
    <submittedName>
        <fullName evidence="1">Uncharacterized protein</fullName>
    </submittedName>
</protein>
<dbReference type="AlphaFoldDB" id="A0A8X7PP05"/>
<accession>A0A8X7PP05</accession>
<reference evidence="1 2" key="1">
    <citation type="submission" date="2020-02" db="EMBL/GenBank/DDBJ databases">
        <authorList>
            <person name="Ma Q."/>
            <person name="Huang Y."/>
            <person name="Song X."/>
            <person name="Pei D."/>
        </authorList>
    </citation>
    <scope>NUCLEOTIDE SEQUENCE [LARGE SCALE GENOMIC DNA]</scope>
    <source>
        <strain evidence="1">Sxm20200214</strain>
        <tissue evidence="1">Leaf</tissue>
    </source>
</reference>
<dbReference type="Proteomes" id="UP000886595">
    <property type="component" value="Unassembled WGS sequence"/>
</dbReference>
<keyword evidence="2" id="KW-1185">Reference proteome</keyword>
<comment type="caution">
    <text evidence="1">The sequence shown here is derived from an EMBL/GenBank/DDBJ whole genome shotgun (WGS) entry which is preliminary data.</text>
</comment>
<name>A0A8X7PP05_BRACI</name>
<sequence length="90" mass="10354">MSQTDGRSYSPYFYKARLMQGSISVYRLNSFRHILDGFDVAKRNPAYKFDETPVSIRRRAYCFVGVADTSENPQGMLQVPEIRSAYVTCQ</sequence>
<evidence type="ECO:0000313" key="1">
    <source>
        <dbReference type="EMBL" id="KAG2253104.1"/>
    </source>
</evidence>
<proteinExistence type="predicted"/>